<evidence type="ECO:0000313" key="3">
    <source>
        <dbReference type="Proteomes" id="UP001500888"/>
    </source>
</evidence>
<proteinExistence type="predicted"/>
<dbReference type="Proteomes" id="UP001500888">
    <property type="component" value="Unassembled WGS sequence"/>
</dbReference>
<dbReference type="EMBL" id="BAAAZR010000001">
    <property type="protein sequence ID" value="GAA3790278.1"/>
    <property type="molecule type" value="Genomic_DNA"/>
</dbReference>
<evidence type="ECO:0008006" key="4">
    <source>
        <dbReference type="Google" id="ProtNLM"/>
    </source>
</evidence>
<protein>
    <recommendedName>
        <fullName evidence="4">DUF5666 domain-containing protein</fullName>
    </recommendedName>
</protein>
<feature type="region of interest" description="Disordered" evidence="1">
    <location>
        <begin position="120"/>
        <end position="173"/>
    </location>
</feature>
<reference evidence="3" key="1">
    <citation type="journal article" date="2019" name="Int. J. Syst. Evol. Microbiol.">
        <title>The Global Catalogue of Microorganisms (GCM) 10K type strain sequencing project: providing services to taxonomists for standard genome sequencing and annotation.</title>
        <authorList>
            <consortium name="The Broad Institute Genomics Platform"/>
            <consortium name="The Broad Institute Genome Sequencing Center for Infectious Disease"/>
            <person name="Wu L."/>
            <person name="Ma J."/>
        </authorList>
    </citation>
    <scope>NUCLEOTIDE SEQUENCE [LARGE SCALE GENOMIC DNA]</scope>
    <source>
        <strain evidence="3">JCM 16908</strain>
    </source>
</reference>
<name>A0ABP7HF43_9ACTN</name>
<comment type="caution">
    <text evidence="2">The sequence shown here is derived from an EMBL/GenBank/DDBJ whole genome shotgun (WGS) entry which is preliminary data.</text>
</comment>
<organism evidence="2 3">
    <name type="scientific">Sphaerisporangium flaviroseum</name>
    <dbReference type="NCBI Taxonomy" id="509199"/>
    <lineage>
        <taxon>Bacteria</taxon>
        <taxon>Bacillati</taxon>
        <taxon>Actinomycetota</taxon>
        <taxon>Actinomycetes</taxon>
        <taxon>Streptosporangiales</taxon>
        <taxon>Streptosporangiaceae</taxon>
        <taxon>Sphaerisporangium</taxon>
    </lineage>
</organism>
<evidence type="ECO:0000313" key="2">
    <source>
        <dbReference type="EMBL" id="GAA3790278.1"/>
    </source>
</evidence>
<feature type="region of interest" description="Disordered" evidence="1">
    <location>
        <begin position="187"/>
        <end position="210"/>
    </location>
</feature>
<sequence length="210" mass="20497">MARFVAGARFGRLLAIGGLIAVGWFLGVVFGFAGAAAADVPAAHMPVVKAVKAVTTGKAVKVMTGKAVKVATGKAVKVATGKAVKVVETVAAHGFLSTTPLVAPGSAPADGFPTVSDSVPADAGAMAGRNVDGLTSQSKPALPAPSTADHSAGANGFVPRGGGSGPFGPSVGDVARSVFDPRLMVAPAETASAPAPVVRTAADDPSFSPD</sequence>
<dbReference type="RefSeq" id="WP_344933929.1">
    <property type="nucleotide sequence ID" value="NZ_BAAAZR010000001.1"/>
</dbReference>
<gene>
    <name evidence="2" type="ORF">GCM10022226_06470</name>
</gene>
<accession>A0ABP7HF43</accession>
<keyword evidence="3" id="KW-1185">Reference proteome</keyword>
<evidence type="ECO:0000256" key="1">
    <source>
        <dbReference type="SAM" id="MobiDB-lite"/>
    </source>
</evidence>